<gene>
    <name evidence="2" type="ORF">AVDCRST_MAG67-1973</name>
</gene>
<feature type="compositionally biased region" description="Basic residues" evidence="1">
    <location>
        <begin position="1"/>
        <end position="20"/>
    </location>
</feature>
<evidence type="ECO:0000313" key="2">
    <source>
        <dbReference type="EMBL" id="CAA9500810.1"/>
    </source>
</evidence>
<dbReference type="EMBL" id="CADCVQ010000081">
    <property type="protein sequence ID" value="CAA9500810.1"/>
    <property type="molecule type" value="Genomic_DNA"/>
</dbReference>
<proteinExistence type="predicted"/>
<sequence length="83" mass="9073">ALRRSGRKVVRGRGAPHRAGHLGGGLPAGRRAVHDGRPRRRPPGQAPGRRPRAAATRRLRRAERVRRSRAATRSPPASARDQV</sequence>
<feature type="region of interest" description="Disordered" evidence="1">
    <location>
        <begin position="1"/>
        <end position="83"/>
    </location>
</feature>
<protein>
    <submittedName>
        <fullName evidence="2">Uncharacterized protein</fullName>
    </submittedName>
</protein>
<organism evidence="2">
    <name type="scientific">uncultured Solirubrobacteraceae bacterium</name>
    <dbReference type="NCBI Taxonomy" id="1162706"/>
    <lineage>
        <taxon>Bacteria</taxon>
        <taxon>Bacillati</taxon>
        <taxon>Actinomycetota</taxon>
        <taxon>Thermoleophilia</taxon>
        <taxon>Solirubrobacterales</taxon>
        <taxon>Solirubrobacteraceae</taxon>
        <taxon>environmental samples</taxon>
    </lineage>
</organism>
<accession>A0A6J4SJJ5</accession>
<name>A0A6J4SJJ5_9ACTN</name>
<dbReference type="AlphaFoldDB" id="A0A6J4SJJ5"/>
<feature type="non-terminal residue" evidence="2">
    <location>
        <position position="1"/>
    </location>
</feature>
<reference evidence="2" key="1">
    <citation type="submission" date="2020-02" db="EMBL/GenBank/DDBJ databases">
        <authorList>
            <person name="Meier V. D."/>
        </authorList>
    </citation>
    <scope>NUCLEOTIDE SEQUENCE</scope>
    <source>
        <strain evidence="2">AVDCRST_MAG67</strain>
    </source>
</reference>
<feature type="compositionally biased region" description="Low complexity" evidence="1">
    <location>
        <begin position="71"/>
        <end position="83"/>
    </location>
</feature>
<feature type="compositionally biased region" description="Basic residues" evidence="1">
    <location>
        <begin position="49"/>
        <end position="70"/>
    </location>
</feature>
<feature type="non-terminal residue" evidence="2">
    <location>
        <position position="83"/>
    </location>
</feature>
<evidence type="ECO:0000256" key="1">
    <source>
        <dbReference type="SAM" id="MobiDB-lite"/>
    </source>
</evidence>